<dbReference type="EMBL" id="KQ979440">
    <property type="protein sequence ID" value="KYN21525.1"/>
    <property type="molecule type" value="Genomic_DNA"/>
</dbReference>
<evidence type="ECO:0000313" key="3">
    <source>
        <dbReference type="Proteomes" id="UP000078492"/>
    </source>
</evidence>
<feature type="transmembrane region" description="Helical" evidence="1">
    <location>
        <begin position="124"/>
        <end position="143"/>
    </location>
</feature>
<dbReference type="Proteomes" id="UP000078492">
    <property type="component" value="Unassembled WGS sequence"/>
</dbReference>
<sequence>VFCFSSLPMTLILTYLVAFAVPANYIVSELIEQVFCPDNNSANTNTETTLMVNRLPYVDIFGQNVDCVSLLWVLLLPLRMKVAQHCLLYKYLIYSAYAIYYDLLQFLFYVRLTVNISMFKLDAYILETLFITITANVTFVTIFKLST</sequence>
<feature type="transmembrane region" description="Helical" evidence="1">
    <location>
        <begin position="7"/>
        <end position="27"/>
    </location>
</feature>
<evidence type="ECO:0000313" key="2">
    <source>
        <dbReference type="EMBL" id="KYN21525.1"/>
    </source>
</evidence>
<dbReference type="AlphaFoldDB" id="A0A195E8I4"/>
<keyword evidence="1" id="KW-1133">Transmembrane helix</keyword>
<keyword evidence="1" id="KW-0472">Membrane</keyword>
<keyword evidence="1" id="KW-0812">Transmembrane</keyword>
<reference evidence="2 3" key="1">
    <citation type="submission" date="2015-09" db="EMBL/GenBank/DDBJ databases">
        <title>Trachymyrmex cornetzi WGS genome.</title>
        <authorList>
            <person name="Nygaard S."/>
            <person name="Hu H."/>
            <person name="Boomsma J."/>
            <person name="Zhang G."/>
        </authorList>
    </citation>
    <scope>NUCLEOTIDE SEQUENCE [LARGE SCALE GENOMIC DNA]</scope>
    <source>
        <strain evidence="2">Tcor2-1</strain>
        <tissue evidence="2">Whole body</tissue>
    </source>
</reference>
<feature type="transmembrane region" description="Helical" evidence="1">
    <location>
        <begin position="91"/>
        <end position="112"/>
    </location>
</feature>
<evidence type="ECO:0000256" key="1">
    <source>
        <dbReference type="SAM" id="Phobius"/>
    </source>
</evidence>
<proteinExistence type="predicted"/>
<protein>
    <submittedName>
        <fullName evidence="2">Uncharacterized protein</fullName>
    </submittedName>
</protein>
<gene>
    <name evidence="2" type="ORF">ALC57_06139</name>
</gene>
<keyword evidence="3" id="KW-1185">Reference proteome</keyword>
<name>A0A195E8I4_9HYME</name>
<accession>A0A195E8I4</accession>
<feature type="non-terminal residue" evidence="2">
    <location>
        <position position="1"/>
    </location>
</feature>
<organism evidence="2 3">
    <name type="scientific">Trachymyrmex cornetzi</name>
    <dbReference type="NCBI Taxonomy" id="471704"/>
    <lineage>
        <taxon>Eukaryota</taxon>
        <taxon>Metazoa</taxon>
        <taxon>Ecdysozoa</taxon>
        <taxon>Arthropoda</taxon>
        <taxon>Hexapoda</taxon>
        <taxon>Insecta</taxon>
        <taxon>Pterygota</taxon>
        <taxon>Neoptera</taxon>
        <taxon>Endopterygota</taxon>
        <taxon>Hymenoptera</taxon>
        <taxon>Apocrita</taxon>
        <taxon>Aculeata</taxon>
        <taxon>Formicoidea</taxon>
        <taxon>Formicidae</taxon>
        <taxon>Myrmicinae</taxon>
        <taxon>Trachymyrmex</taxon>
    </lineage>
</organism>